<name>A0A127JW82_9BURK</name>
<dbReference type="InterPro" id="IPR050834">
    <property type="entry name" value="Glycosyltransf_2"/>
</dbReference>
<evidence type="ECO:0000313" key="2">
    <source>
        <dbReference type="EMBL" id="AMO24165.1"/>
    </source>
</evidence>
<dbReference type="Pfam" id="PF00535">
    <property type="entry name" value="Glycos_transf_2"/>
    <property type="match status" value="1"/>
</dbReference>
<dbReference type="GO" id="GO:0016740">
    <property type="term" value="F:transferase activity"/>
    <property type="evidence" value="ECO:0007669"/>
    <property type="project" value="UniProtKB-KW"/>
</dbReference>
<dbReference type="RefSeq" id="WP_061501634.1">
    <property type="nucleotide sequence ID" value="NZ_CP010951.1"/>
</dbReference>
<accession>A0A127JW82</accession>
<dbReference type="Gene3D" id="3.90.550.10">
    <property type="entry name" value="Spore Coat Polysaccharide Biosynthesis Protein SpsA, Chain A"/>
    <property type="match status" value="1"/>
</dbReference>
<feature type="domain" description="Glycosyltransferase 2-like" evidence="1">
    <location>
        <begin position="4"/>
        <end position="103"/>
    </location>
</feature>
<reference evidence="2 3" key="1">
    <citation type="journal article" date="2014" name="Int. J. Syst. Evol. Microbiol.">
        <title>Ramlibacter solisilvae sp. nov., isolated from forest soil, and emended description of the genus Ramlibacter.</title>
        <authorList>
            <person name="Lee H.J."/>
            <person name="Lee S.H."/>
            <person name="Lee S.S."/>
            <person name="Lee J.S."/>
            <person name="Kim Y."/>
            <person name="Kim S.C."/>
            <person name="Jeon C.O."/>
        </authorList>
    </citation>
    <scope>NUCLEOTIDE SEQUENCE [LARGE SCALE GENOMIC DNA]</scope>
    <source>
        <strain evidence="2 3">5-10</strain>
    </source>
</reference>
<dbReference type="InterPro" id="IPR029044">
    <property type="entry name" value="Nucleotide-diphossugar_trans"/>
</dbReference>
<dbReference type="SUPFAM" id="SSF53448">
    <property type="entry name" value="Nucleotide-diphospho-sugar transferases"/>
    <property type="match status" value="1"/>
</dbReference>
<gene>
    <name evidence="2" type="ORF">UC35_16625</name>
</gene>
<sequence length="323" mass="36345">MNFSVVVPLYNKSRFIEATIRSALAQSLPVLEVIVIDDGSTDDGAQRVEAMGDPRVRVIRQRNAGVSAARNRGIGEVKGDWVAFLDADDWHHPQFLAHLARAHRLCPESDFLATGFVVVSDARDQAIEPWLLPEAFCEVELVEDLRQRWMKAQLFFTSSVAVRAARLASMQPCFAEGESLGEDLDLWFRLADETPVAIVHAPLAAYRVDVAGSLTADLLVDKLPPFLQRMRERALNGSMPDKHRRSALWFVAQQEITIARGLLGAGRRREALRWLMQARHAALGFRWQVTVLMALFAPAQLAQRWQRWRVRSTEAFAQQGTLP</sequence>
<dbReference type="PATRIC" id="fig|94132.3.peg.3392"/>
<proteinExistence type="predicted"/>
<dbReference type="Proteomes" id="UP000070433">
    <property type="component" value="Chromosome"/>
</dbReference>
<keyword evidence="3" id="KW-1185">Reference proteome</keyword>
<protein>
    <submittedName>
        <fullName evidence="2">Glycosyl transferase</fullName>
    </submittedName>
</protein>
<dbReference type="PANTHER" id="PTHR43685:SF2">
    <property type="entry name" value="GLYCOSYLTRANSFERASE 2-LIKE DOMAIN-CONTAINING PROTEIN"/>
    <property type="match status" value="1"/>
</dbReference>
<dbReference type="OrthoDB" id="433681at2"/>
<dbReference type="EMBL" id="CP010951">
    <property type="protein sequence ID" value="AMO24165.1"/>
    <property type="molecule type" value="Genomic_DNA"/>
</dbReference>
<dbReference type="PANTHER" id="PTHR43685">
    <property type="entry name" value="GLYCOSYLTRANSFERASE"/>
    <property type="match status" value="1"/>
</dbReference>
<organism evidence="2 3">
    <name type="scientific">Ramlibacter tataouinensis</name>
    <dbReference type="NCBI Taxonomy" id="94132"/>
    <lineage>
        <taxon>Bacteria</taxon>
        <taxon>Pseudomonadati</taxon>
        <taxon>Pseudomonadota</taxon>
        <taxon>Betaproteobacteria</taxon>
        <taxon>Burkholderiales</taxon>
        <taxon>Comamonadaceae</taxon>
        <taxon>Ramlibacter</taxon>
    </lineage>
</organism>
<dbReference type="InterPro" id="IPR001173">
    <property type="entry name" value="Glyco_trans_2-like"/>
</dbReference>
<dbReference type="CDD" id="cd00761">
    <property type="entry name" value="Glyco_tranf_GTA_type"/>
    <property type="match status" value="1"/>
</dbReference>
<evidence type="ECO:0000259" key="1">
    <source>
        <dbReference type="Pfam" id="PF00535"/>
    </source>
</evidence>
<dbReference type="AlphaFoldDB" id="A0A127JW82"/>
<keyword evidence="2" id="KW-0808">Transferase</keyword>
<evidence type="ECO:0000313" key="3">
    <source>
        <dbReference type="Proteomes" id="UP000070433"/>
    </source>
</evidence>